<reference evidence="1" key="2">
    <citation type="journal article" date="2015" name="Data Brief">
        <title>Shoot transcriptome of the giant reed, Arundo donax.</title>
        <authorList>
            <person name="Barrero R.A."/>
            <person name="Guerrero F.D."/>
            <person name="Moolhuijzen P."/>
            <person name="Goolsby J.A."/>
            <person name="Tidwell J."/>
            <person name="Bellgard S.E."/>
            <person name="Bellgard M.I."/>
        </authorList>
    </citation>
    <scope>NUCLEOTIDE SEQUENCE</scope>
    <source>
        <tissue evidence="1">Shoot tissue taken approximately 20 cm above the soil surface</tissue>
    </source>
</reference>
<organism evidence="1">
    <name type="scientific">Arundo donax</name>
    <name type="common">Giant reed</name>
    <name type="synonym">Donax arundinaceus</name>
    <dbReference type="NCBI Taxonomy" id="35708"/>
    <lineage>
        <taxon>Eukaryota</taxon>
        <taxon>Viridiplantae</taxon>
        <taxon>Streptophyta</taxon>
        <taxon>Embryophyta</taxon>
        <taxon>Tracheophyta</taxon>
        <taxon>Spermatophyta</taxon>
        <taxon>Magnoliopsida</taxon>
        <taxon>Liliopsida</taxon>
        <taxon>Poales</taxon>
        <taxon>Poaceae</taxon>
        <taxon>PACMAD clade</taxon>
        <taxon>Arundinoideae</taxon>
        <taxon>Arundineae</taxon>
        <taxon>Arundo</taxon>
    </lineage>
</organism>
<dbReference type="EMBL" id="GBRH01197058">
    <property type="protein sequence ID" value="JAE00838.1"/>
    <property type="molecule type" value="Transcribed_RNA"/>
</dbReference>
<name>A0A0A9EXR0_ARUDO</name>
<sequence length="19" mass="2217">MVILYCLCTCELHLKFLSS</sequence>
<accession>A0A0A9EXR0</accession>
<protein>
    <submittedName>
        <fullName evidence="1">Uncharacterized protein</fullName>
    </submittedName>
</protein>
<reference evidence="1" key="1">
    <citation type="submission" date="2014-09" db="EMBL/GenBank/DDBJ databases">
        <authorList>
            <person name="Magalhaes I.L.F."/>
            <person name="Oliveira U."/>
            <person name="Santos F.R."/>
            <person name="Vidigal T.H.D.A."/>
            <person name="Brescovit A.D."/>
            <person name="Santos A.J."/>
        </authorList>
    </citation>
    <scope>NUCLEOTIDE SEQUENCE</scope>
    <source>
        <tissue evidence="1">Shoot tissue taken approximately 20 cm above the soil surface</tissue>
    </source>
</reference>
<proteinExistence type="predicted"/>
<dbReference type="AlphaFoldDB" id="A0A0A9EXR0"/>
<evidence type="ECO:0000313" key="1">
    <source>
        <dbReference type="EMBL" id="JAE00838.1"/>
    </source>
</evidence>